<accession>A0ABP0K0V0</accession>
<dbReference type="PANTHER" id="PTHR24198">
    <property type="entry name" value="ANKYRIN REPEAT AND PROTEIN KINASE DOMAIN-CONTAINING PROTEIN"/>
    <property type="match status" value="1"/>
</dbReference>
<dbReference type="InterPro" id="IPR036770">
    <property type="entry name" value="Ankyrin_rpt-contain_sf"/>
</dbReference>
<dbReference type="SMART" id="SM00248">
    <property type="entry name" value="ANK"/>
    <property type="match status" value="3"/>
</dbReference>
<protein>
    <submittedName>
        <fullName evidence="4">Uncharacterized protein</fullName>
    </submittedName>
</protein>
<evidence type="ECO:0000313" key="4">
    <source>
        <dbReference type="EMBL" id="CAK9020382.1"/>
    </source>
</evidence>
<keyword evidence="5" id="KW-1185">Reference proteome</keyword>
<dbReference type="EMBL" id="CAXAMN010007113">
    <property type="protein sequence ID" value="CAK9020382.1"/>
    <property type="molecule type" value="Genomic_DNA"/>
</dbReference>
<dbReference type="PROSITE" id="PS50088">
    <property type="entry name" value="ANK_REPEAT"/>
    <property type="match status" value="1"/>
</dbReference>
<sequence length="589" mass="65076">MGGSLCCEKPLPPNHVHPCLFPMYLVKVSDFLEMKGTPEPHDILMQKGLLHQWEPGMFTLFVSHQWLGSQHPDPTGQQLGVLRTALRRILEQSLQVEEDLTSIKPAALLDPEQIKRLSKPTLQQIERGYLFIDWFAIPQITARLPGVNEESTRSSAALAVQSIPAYVEAADLFLALVPELLHADTGLICSYSSWLSRGWCRAELWCRLLSNKSDTSIIVIYSTCDAELMFPLVWQRNLIADGLFTVESDRAVVVKLGEAALESKLETLHIEGPVSHYRFYLACRPRLLGHQPMALDCEDFLRYFHFPSLQEAAEGRSCRDGLTGLLCAVLAGNAHMIRMLAKHRADVNDRLGDLSELGYYETQTVLTAAVKSHQEPPVLETLIELRADLHAQSRSGVGCAFAVRSAEQVQCLLAHRADFQCADVGVATPPLNGVANYADTATVAALLAARCEPDHPRSATMGPLTASTLFGRGNPYIASNVRLLLEHKALVDRRCQPATAMTRQVCAVARKKLDERGLDRSSTFVRTWGSMQGMTPLHAAALSGNSELVRSLLEYRAPLATNDHGTLPHELAEACGHTHLLPLLETFYT</sequence>
<name>A0ABP0K0V0_9DINO</name>
<comment type="caution">
    <text evidence="4">The sequence shown here is derived from an EMBL/GenBank/DDBJ whole genome shotgun (WGS) entry which is preliminary data.</text>
</comment>
<evidence type="ECO:0000256" key="1">
    <source>
        <dbReference type="ARBA" id="ARBA00022737"/>
    </source>
</evidence>
<feature type="repeat" description="ANK" evidence="3">
    <location>
        <begin position="532"/>
        <end position="564"/>
    </location>
</feature>
<dbReference type="Proteomes" id="UP001642484">
    <property type="component" value="Unassembled WGS sequence"/>
</dbReference>
<dbReference type="Pfam" id="PF00023">
    <property type="entry name" value="Ank"/>
    <property type="match status" value="1"/>
</dbReference>
<dbReference type="PANTHER" id="PTHR24198:SF165">
    <property type="entry name" value="ANKYRIN REPEAT-CONTAINING PROTEIN-RELATED"/>
    <property type="match status" value="1"/>
</dbReference>
<dbReference type="PROSITE" id="PS50297">
    <property type="entry name" value="ANK_REP_REGION"/>
    <property type="match status" value="1"/>
</dbReference>
<evidence type="ECO:0000256" key="2">
    <source>
        <dbReference type="ARBA" id="ARBA00023043"/>
    </source>
</evidence>
<dbReference type="InterPro" id="IPR002110">
    <property type="entry name" value="Ankyrin_rpt"/>
</dbReference>
<evidence type="ECO:0000256" key="3">
    <source>
        <dbReference type="PROSITE-ProRule" id="PRU00023"/>
    </source>
</evidence>
<gene>
    <name evidence="4" type="ORF">CCMP2556_LOCUS14035</name>
</gene>
<keyword evidence="1" id="KW-0677">Repeat</keyword>
<evidence type="ECO:0000313" key="5">
    <source>
        <dbReference type="Proteomes" id="UP001642484"/>
    </source>
</evidence>
<reference evidence="4 5" key="1">
    <citation type="submission" date="2024-02" db="EMBL/GenBank/DDBJ databases">
        <authorList>
            <person name="Chen Y."/>
            <person name="Shah S."/>
            <person name="Dougan E. K."/>
            <person name="Thang M."/>
            <person name="Chan C."/>
        </authorList>
    </citation>
    <scope>NUCLEOTIDE SEQUENCE [LARGE SCALE GENOMIC DNA]</scope>
</reference>
<proteinExistence type="predicted"/>
<dbReference type="Gene3D" id="1.25.40.20">
    <property type="entry name" value="Ankyrin repeat-containing domain"/>
    <property type="match status" value="2"/>
</dbReference>
<dbReference type="SUPFAM" id="SSF48403">
    <property type="entry name" value="Ankyrin repeat"/>
    <property type="match status" value="1"/>
</dbReference>
<organism evidence="4 5">
    <name type="scientific">Durusdinium trenchii</name>
    <dbReference type="NCBI Taxonomy" id="1381693"/>
    <lineage>
        <taxon>Eukaryota</taxon>
        <taxon>Sar</taxon>
        <taxon>Alveolata</taxon>
        <taxon>Dinophyceae</taxon>
        <taxon>Suessiales</taxon>
        <taxon>Symbiodiniaceae</taxon>
        <taxon>Durusdinium</taxon>
    </lineage>
</organism>
<keyword evidence="2 3" id="KW-0040">ANK repeat</keyword>